<dbReference type="GO" id="GO:0051536">
    <property type="term" value="F:iron-sulfur cluster binding"/>
    <property type="evidence" value="ECO:0007669"/>
    <property type="project" value="UniProtKB-KW"/>
</dbReference>
<evidence type="ECO:0000256" key="10">
    <source>
        <dbReference type="ARBA" id="ARBA00050776"/>
    </source>
</evidence>
<dbReference type="RefSeq" id="WP_091443014.1">
    <property type="nucleotide sequence ID" value="NZ_FMTP01000007.1"/>
</dbReference>
<dbReference type="InterPro" id="IPR015422">
    <property type="entry name" value="PyrdxlP-dep_Trfase_small"/>
</dbReference>
<dbReference type="InterPro" id="IPR015421">
    <property type="entry name" value="PyrdxlP-dep_Trfase_major"/>
</dbReference>
<accession>A0A1G4UFU2</accession>
<sequence>MNARTYLDHNATSPVRPEAREALLAALDATGNGSSVHAEGRVSRGTMDVARAQVAALVGGNPAGVIFTSSGTEADVLALTPDYRRGEESLLHDVLLVSAVEHAAVLRGHRFPADRVEVLPVDARGRVLLDALDAALERHSAAGRRVLLSLMVANNETGVIQPLAEAARRAHAHGALVHTDAVQAAGRIPLSLPALGADMMSVSAHKLGGAPGVGALILADPDLRPAPLIGGGAQERGRRAGSENVPAIAAFGAAAQRAGDCVEADGVRINGLRERLEDALRCEFPELVLLVGDVDRLPNTSCFALPGVPAETVVIALDLAGVAASAGAACSSGKVAASHVLGAMGVSERIARSAIRLSFGWSSGEEDVDRALGVFRRVLPGLLRRRAAA</sequence>
<dbReference type="Pfam" id="PF00266">
    <property type="entry name" value="Aminotran_5"/>
    <property type="match status" value="1"/>
</dbReference>
<evidence type="ECO:0000313" key="12">
    <source>
        <dbReference type="EMBL" id="SCW92533.1"/>
    </source>
</evidence>
<dbReference type="Proteomes" id="UP000198889">
    <property type="component" value="Unassembled WGS sequence"/>
</dbReference>
<keyword evidence="8" id="KW-0408">Iron</keyword>
<dbReference type="Gene3D" id="3.40.640.10">
    <property type="entry name" value="Type I PLP-dependent aspartate aminotransferase-like (Major domain)"/>
    <property type="match status" value="1"/>
</dbReference>
<keyword evidence="13" id="KW-1185">Reference proteome</keyword>
<dbReference type="GO" id="GO:0031071">
    <property type="term" value="F:cysteine desulfurase activity"/>
    <property type="evidence" value="ECO:0007669"/>
    <property type="project" value="UniProtKB-EC"/>
</dbReference>
<dbReference type="PIRSF" id="PIRSF005572">
    <property type="entry name" value="NifS"/>
    <property type="match status" value="1"/>
</dbReference>
<keyword evidence="5" id="KW-0808">Transferase</keyword>
<evidence type="ECO:0000256" key="5">
    <source>
        <dbReference type="ARBA" id="ARBA00022679"/>
    </source>
</evidence>
<dbReference type="Gene3D" id="1.10.260.50">
    <property type="match status" value="1"/>
</dbReference>
<keyword evidence="9" id="KW-0411">Iron-sulfur</keyword>
<evidence type="ECO:0000256" key="8">
    <source>
        <dbReference type="ARBA" id="ARBA00023004"/>
    </source>
</evidence>
<dbReference type="AlphaFoldDB" id="A0A1G4UFU2"/>
<keyword evidence="6" id="KW-0479">Metal-binding</keyword>
<gene>
    <name evidence="12" type="ORF">SAMN05660859_3866</name>
</gene>
<dbReference type="Gene3D" id="3.90.1150.10">
    <property type="entry name" value="Aspartate Aminotransferase, domain 1"/>
    <property type="match status" value="1"/>
</dbReference>
<dbReference type="InterPro" id="IPR015424">
    <property type="entry name" value="PyrdxlP-dep_Trfase"/>
</dbReference>
<dbReference type="EMBL" id="FMTP01000007">
    <property type="protein sequence ID" value="SCW92533.1"/>
    <property type="molecule type" value="Genomic_DNA"/>
</dbReference>
<name>A0A1G4UFU2_9HYPH</name>
<dbReference type="SUPFAM" id="SSF53383">
    <property type="entry name" value="PLP-dependent transferases"/>
    <property type="match status" value="1"/>
</dbReference>
<organism evidence="12 13">
    <name type="scientific">Ancylobacter rudongensis</name>
    <dbReference type="NCBI Taxonomy" id="177413"/>
    <lineage>
        <taxon>Bacteria</taxon>
        <taxon>Pseudomonadati</taxon>
        <taxon>Pseudomonadota</taxon>
        <taxon>Alphaproteobacteria</taxon>
        <taxon>Hyphomicrobiales</taxon>
        <taxon>Xanthobacteraceae</taxon>
        <taxon>Ancylobacter</taxon>
    </lineage>
</organism>
<evidence type="ECO:0000256" key="7">
    <source>
        <dbReference type="ARBA" id="ARBA00022898"/>
    </source>
</evidence>
<dbReference type="STRING" id="177413.SAMN05660859_3866"/>
<feature type="domain" description="Aminotransferase class V" evidence="11">
    <location>
        <begin position="5"/>
        <end position="370"/>
    </location>
</feature>
<dbReference type="PANTHER" id="PTHR11601">
    <property type="entry name" value="CYSTEINE DESULFURYLASE FAMILY MEMBER"/>
    <property type="match status" value="1"/>
</dbReference>
<dbReference type="GO" id="GO:0046872">
    <property type="term" value="F:metal ion binding"/>
    <property type="evidence" value="ECO:0007669"/>
    <property type="project" value="UniProtKB-KW"/>
</dbReference>
<comment type="function">
    <text evidence="2">Catalyzes the removal of elemental sulfur atoms from cysteine to produce alanine. Seems to participate in the biosynthesis of the nitrogenase metalloclusters by providing the inorganic sulfur required for the Fe-S core formation.</text>
</comment>
<evidence type="ECO:0000256" key="1">
    <source>
        <dbReference type="ARBA" id="ARBA00001933"/>
    </source>
</evidence>
<comment type="catalytic activity">
    <reaction evidence="10">
        <text>(sulfur carrier)-H + L-cysteine = (sulfur carrier)-SH + L-alanine</text>
        <dbReference type="Rhea" id="RHEA:43892"/>
        <dbReference type="Rhea" id="RHEA-COMP:14737"/>
        <dbReference type="Rhea" id="RHEA-COMP:14739"/>
        <dbReference type="ChEBI" id="CHEBI:29917"/>
        <dbReference type="ChEBI" id="CHEBI:35235"/>
        <dbReference type="ChEBI" id="CHEBI:57972"/>
        <dbReference type="ChEBI" id="CHEBI:64428"/>
        <dbReference type="EC" id="2.8.1.7"/>
    </reaction>
</comment>
<evidence type="ECO:0000256" key="9">
    <source>
        <dbReference type="ARBA" id="ARBA00023014"/>
    </source>
</evidence>
<dbReference type="InterPro" id="IPR000192">
    <property type="entry name" value="Aminotrans_V_dom"/>
</dbReference>
<evidence type="ECO:0000313" key="13">
    <source>
        <dbReference type="Proteomes" id="UP000198889"/>
    </source>
</evidence>
<evidence type="ECO:0000256" key="4">
    <source>
        <dbReference type="ARBA" id="ARBA00013558"/>
    </source>
</evidence>
<dbReference type="InterPro" id="IPR016454">
    <property type="entry name" value="Cysteine_dSase"/>
</dbReference>
<evidence type="ECO:0000256" key="2">
    <source>
        <dbReference type="ARBA" id="ARBA00003120"/>
    </source>
</evidence>
<evidence type="ECO:0000256" key="6">
    <source>
        <dbReference type="ARBA" id="ARBA00022723"/>
    </source>
</evidence>
<reference evidence="13" key="1">
    <citation type="submission" date="2016-10" db="EMBL/GenBank/DDBJ databases">
        <authorList>
            <person name="Varghese N."/>
            <person name="Submissions S."/>
        </authorList>
    </citation>
    <scope>NUCLEOTIDE SEQUENCE [LARGE SCALE GENOMIC DNA]</scope>
    <source>
        <strain evidence="13">CGMCC 1.1761</strain>
    </source>
</reference>
<comment type="cofactor">
    <cofactor evidence="1">
        <name>pyridoxal 5'-phosphate</name>
        <dbReference type="ChEBI" id="CHEBI:597326"/>
    </cofactor>
</comment>
<evidence type="ECO:0000259" key="11">
    <source>
        <dbReference type="Pfam" id="PF00266"/>
    </source>
</evidence>
<proteinExistence type="inferred from homology"/>
<protein>
    <recommendedName>
        <fullName evidence="4">Cysteine desulfurase</fullName>
    </recommendedName>
</protein>
<keyword evidence="7" id="KW-0663">Pyridoxal phosphate</keyword>
<comment type="similarity">
    <text evidence="3">Belongs to the class-V pyridoxal-phosphate-dependent aminotransferase family. NifS/IscS subfamily.</text>
</comment>
<dbReference type="PANTHER" id="PTHR11601:SF34">
    <property type="entry name" value="CYSTEINE DESULFURASE"/>
    <property type="match status" value="1"/>
</dbReference>
<evidence type="ECO:0000256" key="3">
    <source>
        <dbReference type="ARBA" id="ARBA00006490"/>
    </source>
</evidence>